<organism evidence="10 11">
    <name type="scientific">Sphingomonas tagetis</name>
    <dbReference type="NCBI Taxonomy" id="2949092"/>
    <lineage>
        <taxon>Bacteria</taxon>
        <taxon>Pseudomonadati</taxon>
        <taxon>Pseudomonadota</taxon>
        <taxon>Alphaproteobacteria</taxon>
        <taxon>Sphingomonadales</taxon>
        <taxon>Sphingomonadaceae</taxon>
        <taxon>Sphingomonas</taxon>
    </lineage>
</organism>
<evidence type="ECO:0000259" key="8">
    <source>
        <dbReference type="Pfam" id="PF02770"/>
    </source>
</evidence>
<evidence type="ECO:0000256" key="1">
    <source>
        <dbReference type="ARBA" id="ARBA00001974"/>
    </source>
</evidence>
<dbReference type="Gene3D" id="1.20.140.10">
    <property type="entry name" value="Butyryl-CoA Dehydrogenase, subunit A, domain 3"/>
    <property type="match status" value="1"/>
</dbReference>
<dbReference type="InterPro" id="IPR013786">
    <property type="entry name" value="AcylCoA_DH/ox_N"/>
</dbReference>
<dbReference type="Gene3D" id="2.40.110.10">
    <property type="entry name" value="Butyryl-CoA Dehydrogenase, subunit A, domain 2"/>
    <property type="match status" value="1"/>
</dbReference>
<dbReference type="RefSeq" id="WP_254296556.1">
    <property type="nucleotide sequence ID" value="NZ_JAMLDX010000023.1"/>
</dbReference>
<dbReference type="InterPro" id="IPR009100">
    <property type="entry name" value="AcylCoA_DH/oxidase_NM_dom_sf"/>
</dbReference>
<dbReference type="InterPro" id="IPR046373">
    <property type="entry name" value="Acyl-CoA_Oxase/DH_mid-dom_sf"/>
</dbReference>
<evidence type="ECO:0000256" key="5">
    <source>
        <dbReference type="ARBA" id="ARBA00023002"/>
    </source>
</evidence>
<feature type="domain" description="Acyl-CoA oxidase/dehydrogenase middle" evidence="8">
    <location>
        <begin position="123"/>
        <end position="215"/>
    </location>
</feature>
<sequence>MDLVYTSEQVEFRHKARAWLKDNVPGPRPSTREDAAAYDKAWQRKLYEGGWAGLNWPKAYGGAALTGIQCLIWFEECERANAPGYGLMSIAQTHAGPTLIARANEDLKTYHLPKILRGETLWCQGFSEPGAGSDLASLKTRGVVEGDHIVVTGQKTWTTGASTADYQELLVRTDPGSQRHKGLSWIICDMRSPGITIRPIRTMMGESAINEVFYDQVRIPISNVVGEIDGGWSVAMSTLAFERGTTFLREQISLSAKVERAIDLARRTRLSDGRLAIDDAVIADKLAQLKAEALGHRAMAVANVSNVDRTGSPGPEGSMVKLLVGMTHKALGEVVTEIMGLAMLDYDHNRASNPWAYDHMLSWIMTIAGGTSEIQKEIIADRVLGLPRAR</sequence>
<dbReference type="Gene3D" id="1.10.540.10">
    <property type="entry name" value="Acyl-CoA dehydrogenase/oxidase, N-terminal domain"/>
    <property type="match status" value="1"/>
</dbReference>
<keyword evidence="3 6" id="KW-0285">Flavoprotein</keyword>
<keyword evidence="4 6" id="KW-0274">FAD</keyword>
<keyword evidence="5 6" id="KW-0560">Oxidoreductase</keyword>
<dbReference type="PANTHER" id="PTHR43292">
    <property type="entry name" value="ACYL-COA DEHYDROGENASE"/>
    <property type="match status" value="1"/>
</dbReference>
<dbReference type="AlphaFoldDB" id="A0A9X2KMN0"/>
<comment type="caution">
    <text evidence="10">The sequence shown here is derived from an EMBL/GenBank/DDBJ whole genome shotgun (WGS) entry which is preliminary data.</text>
</comment>
<gene>
    <name evidence="10" type="ORF">M9978_20500</name>
</gene>
<dbReference type="Proteomes" id="UP001139451">
    <property type="component" value="Unassembled WGS sequence"/>
</dbReference>
<comment type="similarity">
    <text evidence="2 6">Belongs to the acyl-CoA dehydrogenase family.</text>
</comment>
<protein>
    <submittedName>
        <fullName evidence="10">Acyl-CoA dehydrogenase family protein</fullName>
    </submittedName>
</protein>
<dbReference type="PANTHER" id="PTHR43292:SF4">
    <property type="entry name" value="ACYL-COA DEHYDROGENASE FADE34"/>
    <property type="match status" value="1"/>
</dbReference>
<dbReference type="FunFam" id="2.40.110.10:FF:000011">
    <property type="entry name" value="Acyl-CoA dehydrogenase FadE34"/>
    <property type="match status" value="1"/>
</dbReference>
<dbReference type="Pfam" id="PF02771">
    <property type="entry name" value="Acyl-CoA_dh_N"/>
    <property type="match status" value="1"/>
</dbReference>
<evidence type="ECO:0000259" key="9">
    <source>
        <dbReference type="Pfam" id="PF02771"/>
    </source>
</evidence>
<dbReference type="GO" id="GO:0050660">
    <property type="term" value="F:flavin adenine dinucleotide binding"/>
    <property type="evidence" value="ECO:0007669"/>
    <property type="project" value="InterPro"/>
</dbReference>
<dbReference type="GO" id="GO:0016627">
    <property type="term" value="F:oxidoreductase activity, acting on the CH-CH group of donors"/>
    <property type="evidence" value="ECO:0007669"/>
    <property type="project" value="InterPro"/>
</dbReference>
<comment type="cofactor">
    <cofactor evidence="1 6">
        <name>FAD</name>
        <dbReference type="ChEBI" id="CHEBI:57692"/>
    </cofactor>
</comment>
<proteinExistence type="inferred from homology"/>
<accession>A0A9X2KMN0</accession>
<dbReference type="SUPFAM" id="SSF47203">
    <property type="entry name" value="Acyl-CoA dehydrogenase C-terminal domain-like"/>
    <property type="match status" value="1"/>
</dbReference>
<keyword evidence="11" id="KW-1185">Reference proteome</keyword>
<evidence type="ECO:0000313" key="10">
    <source>
        <dbReference type="EMBL" id="MCP3732804.1"/>
    </source>
</evidence>
<dbReference type="EMBL" id="JAMLDX010000023">
    <property type="protein sequence ID" value="MCP3732804.1"/>
    <property type="molecule type" value="Genomic_DNA"/>
</dbReference>
<evidence type="ECO:0000313" key="11">
    <source>
        <dbReference type="Proteomes" id="UP001139451"/>
    </source>
</evidence>
<feature type="domain" description="Acyl-CoA dehydrogenase/oxidase N-terminal" evidence="9">
    <location>
        <begin position="6"/>
        <end position="119"/>
    </location>
</feature>
<dbReference type="InterPro" id="IPR037069">
    <property type="entry name" value="AcylCoA_DH/ox_N_sf"/>
</dbReference>
<evidence type="ECO:0000256" key="2">
    <source>
        <dbReference type="ARBA" id="ARBA00009347"/>
    </source>
</evidence>
<evidence type="ECO:0000256" key="3">
    <source>
        <dbReference type="ARBA" id="ARBA00022630"/>
    </source>
</evidence>
<dbReference type="Pfam" id="PF02770">
    <property type="entry name" value="Acyl-CoA_dh_M"/>
    <property type="match status" value="1"/>
</dbReference>
<dbReference type="InterPro" id="IPR006091">
    <property type="entry name" value="Acyl-CoA_Oxase/DH_mid-dom"/>
</dbReference>
<dbReference type="InterPro" id="IPR052161">
    <property type="entry name" value="Mycobact_Acyl-CoA_DH"/>
</dbReference>
<name>A0A9X2KMN0_9SPHN</name>
<dbReference type="SUPFAM" id="SSF56645">
    <property type="entry name" value="Acyl-CoA dehydrogenase NM domain-like"/>
    <property type="match status" value="1"/>
</dbReference>
<dbReference type="InterPro" id="IPR009075">
    <property type="entry name" value="AcylCo_DH/oxidase_C"/>
</dbReference>
<dbReference type="GO" id="GO:0005886">
    <property type="term" value="C:plasma membrane"/>
    <property type="evidence" value="ECO:0007669"/>
    <property type="project" value="TreeGrafter"/>
</dbReference>
<dbReference type="Pfam" id="PF00441">
    <property type="entry name" value="Acyl-CoA_dh_1"/>
    <property type="match status" value="1"/>
</dbReference>
<feature type="domain" description="Acyl-CoA dehydrogenase/oxidase C-terminal" evidence="7">
    <location>
        <begin position="230"/>
        <end position="384"/>
    </location>
</feature>
<evidence type="ECO:0000256" key="4">
    <source>
        <dbReference type="ARBA" id="ARBA00022827"/>
    </source>
</evidence>
<reference evidence="10" key="1">
    <citation type="submission" date="2022-05" db="EMBL/GenBank/DDBJ databases">
        <title>Sphingomonas sp. strain MG17 Genome sequencing and assembly.</title>
        <authorList>
            <person name="Kim I."/>
        </authorList>
    </citation>
    <scope>NUCLEOTIDE SEQUENCE</scope>
    <source>
        <strain evidence="10">MG17</strain>
    </source>
</reference>
<dbReference type="InterPro" id="IPR036250">
    <property type="entry name" value="AcylCo_DH-like_C"/>
</dbReference>
<evidence type="ECO:0000256" key="6">
    <source>
        <dbReference type="RuleBase" id="RU362125"/>
    </source>
</evidence>
<evidence type="ECO:0000259" key="7">
    <source>
        <dbReference type="Pfam" id="PF00441"/>
    </source>
</evidence>